<accession>A0A6S7GQ99</accession>
<dbReference type="GO" id="GO:0031037">
    <property type="term" value="P:myosin II filament disassembly"/>
    <property type="evidence" value="ECO:0007669"/>
    <property type="project" value="TreeGrafter"/>
</dbReference>
<dbReference type="InterPro" id="IPR051852">
    <property type="entry name" value="Alpha-type_PK"/>
</dbReference>
<dbReference type="Gene3D" id="3.20.200.10">
    <property type="entry name" value="MHCK/EF2 kinase"/>
    <property type="match status" value="1"/>
</dbReference>
<dbReference type="InterPro" id="IPR011009">
    <property type="entry name" value="Kinase-like_dom_sf"/>
</dbReference>
<keyword evidence="6" id="KW-0675">Receptor</keyword>
<evidence type="ECO:0000256" key="2">
    <source>
        <dbReference type="ARBA" id="ARBA00022679"/>
    </source>
</evidence>
<keyword evidence="2" id="KW-0808">Transferase</keyword>
<evidence type="ECO:0000256" key="4">
    <source>
        <dbReference type="ARBA" id="ARBA00022777"/>
    </source>
</evidence>
<dbReference type="PANTHER" id="PTHR45992:SF2">
    <property type="entry name" value="EUKARYOTIC ELONGATION FACTOR 2 KINASE"/>
    <property type="match status" value="1"/>
</dbReference>
<dbReference type="CDD" id="cd04515">
    <property type="entry name" value="Alpha_kinase"/>
    <property type="match status" value="1"/>
</dbReference>
<keyword evidence="5" id="KW-0067">ATP-binding</keyword>
<keyword evidence="7" id="KW-1185">Reference proteome</keyword>
<dbReference type="OrthoDB" id="5967122at2759"/>
<dbReference type="GO" id="GO:0004674">
    <property type="term" value="F:protein serine/threonine kinase activity"/>
    <property type="evidence" value="ECO:0007669"/>
    <property type="project" value="UniProtKB-KW"/>
</dbReference>
<reference evidence="6" key="1">
    <citation type="submission" date="2020-04" db="EMBL/GenBank/DDBJ databases">
        <authorList>
            <person name="Alioto T."/>
            <person name="Alioto T."/>
            <person name="Gomez Garrido J."/>
        </authorList>
    </citation>
    <scope>NUCLEOTIDE SEQUENCE</scope>
    <source>
        <strain evidence="6">A484AB</strain>
    </source>
</reference>
<protein>
    <submittedName>
        <fullName evidence="6">Transient receptor potential cation channel subfamily M member 6-like</fullName>
    </submittedName>
</protein>
<dbReference type="InterPro" id="IPR004166">
    <property type="entry name" value="a-kinase_dom"/>
</dbReference>
<comment type="caution">
    <text evidence="6">The sequence shown here is derived from an EMBL/GenBank/DDBJ whole genome shotgun (WGS) entry which is preliminary data.</text>
</comment>
<dbReference type="PANTHER" id="PTHR45992">
    <property type="entry name" value="EUKARYOTIC ELONGATION FACTOR 2 KINASE-RELATED"/>
    <property type="match status" value="1"/>
</dbReference>
<sequence>MTDRAAWKNFKKQMTAKRGNKKNTSGVKILEEESMTVQRLSADVSGKAQKYTRIGAREFVLFEYEEVTVENIKLACLNHFDISETAVCDVVAGEQGPSCSSVKQIPNLSVIHVWFIDGEDVANKPAIKENPVPTIKKRKIAVESVQLVHASATATTSTPSAAVRTKFIPRSMSAVEMLRVGKEIKSTHDTTEIRIYEFDLGNMSWAPTPNKVDFVIGKDPIGTGGFRQAFKATSQTKGFDKGPWVVKKNLNKTVDDIQYLGQTVEQHTKKAVQMHNLARNFTARLQQEVVKKDKADEFGEVLQYNKVFFGKCGDECVTVEDFIPGTFDKHVNNTGHVCGNTETDLCQKAECFAHYSYERSDKQLMVLDIQGCDYMLCDPEVATKETSSGGEFLFCTGNLSSTAIAKFNQFTCVQQILQNTGLANAKRVTLTI</sequence>
<proteinExistence type="predicted"/>
<keyword evidence="4" id="KW-0418">Kinase</keyword>
<dbReference type="GO" id="GO:0005524">
    <property type="term" value="F:ATP binding"/>
    <property type="evidence" value="ECO:0007669"/>
    <property type="project" value="UniProtKB-KW"/>
</dbReference>
<evidence type="ECO:0000313" key="6">
    <source>
        <dbReference type="EMBL" id="CAB3992129.1"/>
    </source>
</evidence>
<evidence type="ECO:0000256" key="3">
    <source>
        <dbReference type="ARBA" id="ARBA00022741"/>
    </source>
</evidence>
<dbReference type="SMART" id="SM00811">
    <property type="entry name" value="Alpha_kinase"/>
    <property type="match status" value="1"/>
</dbReference>
<dbReference type="Proteomes" id="UP001152795">
    <property type="component" value="Unassembled WGS sequence"/>
</dbReference>
<name>A0A6S7GQ99_PARCT</name>
<keyword evidence="1" id="KW-0723">Serine/threonine-protein kinase</keyword>
<evidence type="ECO:0000313" key="7">
    <source>
        <dbReference type="Proteomes" id="UP001152795"/>
    </source>
</evidence>
<dbReference type="EMBL" id="CACRXK020001986">
    <property type="protein sequence ID" value="CAB3992129.1"/>
    <property type="molecule type" value="Genomic_DNA"/>
</dbReference>
<evidence type="ECO:0000256" key="5">
    <source>
        <dbReference type="ARBA" id="ARBA00022840"/>
    </source>
</evidence>
<dbReference type="GO" id="GO:1903013">
    <property type="term" value="P:response to differentiation-inducing factor 1"/>
    <property type="evidence" value="ECO:0007669"/>
    <property type="project" value="TreeGrafter"/>
</dbReference>
<keyword evidence="3" id="KW-0547">Nucleotide-binding</keyword>
<organism evidence="6 7">
    <name type="scientific">Paramuricea clavata</name>
    <name type="common">Red gorgonian</name>
    <name type="synonym">Violescent sea-whip</name>
    <dbReference type="NCBI Taxonomy" id="317549"/>
    <lineage>
        <taxon>Eukaryota</taxon>
        <taxon>Metazoa</taxon>
        <taxon>Cnidaria</taxon>
        <taxon>Anthozoa</taxon>
        <taxon>Octocorallia</taxon>
        <taxon>Malacalcyonacea</taxon>
        <taxon>Plexauridae</taxon>
        <taxon>Paramuricea</taxon>
    </lineage>
</organism>
<evidence type="ECO:0000256" key="1">
    <source>
        <dbReference type="ARBA" id="ARBA00022527"/>
    </source>
</evidence>
<gene>
    <name evidence="6" type="ORF">PACLA_8A065530</name>
</gene>
<dbReference type="Pfam" id="PF02816">
    <property type="entry name" value="Alpha_kinase"/>
    <property type="match status" value="1"/>
</dbReference>
<dbReference type="SUPFAM" id="SSF56112">
    <property type="entry name" value="Protein kinase-like (PK-like)"/>
    <property type="match status" value="1"/>
</dbReference>
<dbReference type="PROSITE" id="PS51158">
    <property type="entry name" value="ALPHA_KINASE"/>
    <property type="match status" value="1"/>
</dbReference>
<dbReference type="AlphaFoldDB" id="A0A6S7GQ99"/>